<evidence type="ECO:0000313" key="1">
    <source>
        <dbReference type="EMBL" id="KAI1694080.1"/>
    </source>
</evidence>
<organism evidence="1 2">
    <name type="scientific">Ditylenchus destructor</name>
    <dbReference type="NCBI Taxonomy" id="166010"/>
    <lineage>
        <taxon>Eukaryota</taxon>
        <taxon>Metazoa</taxon>
        <taxon>Ecdysozoa</taxon>
        <taxon>Nematoda</taxon>
        <taxon>Chromadorea</taxon>
        <taxon>Rhabditida</taxon>
        <taxon>Tylenchina</taxon>
        <taxon>Tylenchomorpha</taxon>
        <taxon>Sphaerularioidea</taxon>
        <taxon>Anguinidae</taxon>
        <taxon>Anguininae</taxon>
        <taxon>Ditylenchus</taxon>
    </lineage>
</organism>
<proteinExistence type="predicted"/>
<dbReference type="EMBL" id="JAKKPZ010000552">
    <property type="protein sequence ID" value="KAI1694080.1"/>
    <property type="molecule type" value="Genomic_DNA"/>
</dbReference>
<evidence type="ECO:0000313" key="2">
    <source>
        <dbReference type="Proteomes" id="UP001201812"/>
    </source>
</evidence>
<gene>
    <name evidence="1" type="ORF">DdX_20304</name>
</gene>
<protein>
    <submittedName>
        <fullName evidence="1">Uncharacterized protein</fullName>
    </submittedName>
</protein>
<dbReference type="Proteomes" id="UP001201812">
    <property type="component" value="Unassembled WGS sequence"/>
</dbReference>
<keyword evidence="2" id="KW-1185">Reference proteome</keyword>
<dbReference type="AlphaFoldDB" id="A0AAD4MGU8"/>
<accession>A0AAD4MGU8</accession>
<reference evidence="1" key="1">
    <citation type="submission" date="2022-01" db="EMBL/GenBank/DDBJ databases">
        <title>Genome Sequence Resource for Two Populations of Ditylenchus destructor, the Migratory Endoparasitic Phytonematode.</title>
        <authorList>
            <person name="Zhang H."/>
            <person name="Lin R."/>
            <person name="Xie B."/>
        </authorList>
    </citation>
    <scope>NUCLEOTIDE SEQUENCE</scope>
    <source>
        <strain evidence="1">BazhouSP</strain>
    </source>
</reference>
<sequence>MDQYPAFSKTRLHTVDQNLEIDKELDLAPQIYSKSTGSILVPMLTSEYKRHPAGIRIFDSWLSPKEYNKWVNRYSYSKQISLACQVGQEKSRKYERKVYMLWADAVYTDPNRSYETNSAFFAHTKLNHESWPLFQHFVRLLTDPFVCIRSLELTPQNDLLNMLAGAVNQDCGRLQCKQLTFHPQGYVQKFMSWIKDHMLCNKLRICDCSDSNYDQELLDLFMTGANCTSEISVKLYDLTNIIFDFVQEFPAKPIFIVKEEECEDIATTIFEFINKDIGKKMRLTSKVFYDDAFETYYVLQIEEL</sequence>
<name>A0AAD4MGU8_9BILA</name>
<comment type="caution">
    <text evidence="1">The sequence shown here is derived from an EMBL/GenBank/DDBJ whole genome shotgun (WGS) entry which is preliminary data.</text>
</comment>